<comment type="caution">
    <text evidence="3">The sequence shown here is derived from an EMBL/GenBank/DDBJ whole genome shotgun (WGS) entry which is preliminary data.</text>
</comment>
<dbReference type="RefSeq" id="WP_322608572.1">
    <property type="nucleotide sequence ID" value="NZ_JARVCO010000010.1"/>
</dbReference>
<sequence>MNNRSRIQLMSLFAATVAVCAEKPMLPSGWRMHDNERPQPEKVTAGKTDSDAPSDAIILFDGTSMNAWESKDGGPVKWTLEKGYMEVVPRAGHIVTKQAFGDIQLHLEWMTPPKNGAKPHGLGNSGVFLMDRYEIQIHDSWENPVYPDGMAGAVYGQFPALVNASKAPGEWQSFDIVFKAPVFKEDKLVSPAKVTVFQNGVLIQNHTEPYGPNAFTKPPSYKPHAEKMPLRLQDHGQKVRFRNIWVREL</sequence>
<evidence type="ECO:0000259" key="2">
    <source>
        <dbReference type="Pfam" id="PF06439"/>
    </source>
</evidence>
<evidence type="ECO:0000256" key="1">
    <source>
        <dbReference type="SAM" id="MobiDB-lite"/>
    </source>
</evidence>
<proteinExistence type="predicted"/>
<evidence type="ECO:0000313" key="4">
    <source>
        <dbReference type="Proteomes" id="UP001290861"/>
    </source>
</evidence>
<organism evidence="3 4">
    <name type="scientific">Pontiella agarivorans</name>
    <dbReference type="NCBI Taxonomy" id="3038953"/>
    <lineage>
        <taxon>Bacteria</taxon>
        <taxon>Pseudomonadati</taxon>
        <taxon>Kiritimatiellota</taxon>
        <taxon>Kiritimatiellia</taxon>
        <taxon>Kiritimatiellales</taxon>
        <taxon>Pontiellaceae</taxon>
        <taxon>Pontiella</taxon>
    </lineage>
</organism>
<feature type="compositionally biased region" description="Basic and acidic residues" evidence="1">
    <location>
        <begin position="31"/>
        <end position="40"/>
    </location>
</feature>
<protein>
    <submittedName>
        <fullName evidence="3">DUF1080 domain-containing protein</fullName>
    </submittedName>
</protein>
<evidence type="ECO:0000313" key="3">
    <source>
        <dbReference type="EMBL" id="MDZ8118774.1"/>
    </source>
</evidence>
<dbReference type="Gene3D" id="2.60.120.560">
    <property type="entry name" value="Exo-inulinase, domain 1"/>
    <property type="match status" value="1"/>
</dbReference>
<dbReference type="InterPro" id="IPR010496">
    <property type="entry name" value="AL/BT2_dom"/>
</dbReference>
<gene>
    <name evidence="3" type="ORF">P9H32_09040</name>
</gene>
<feature type="domain" description="3-keto-alpha-glucoside-1,2-lyase/3-keto-2-hydroxy-glucal hydratase" evidence="2">
    <location>
        <begin position="56"/>
        <end position="247"/>
    </location>
</feature>
<dbReference type="Pfam" id="PF06439">
    <property type="entry name" value="3keto-disac_hyd"/>
    <property type="match status" value="1"/>
</dbReference>
<name>A0ABU5MX48_9BACT</name>
<accession>A0ABU5MX48</accession>
<keyword evidence="4" id="KW-1185">Reference proteome</keyword>
<reference evidence="3 4" key="1">
    <citation type="journal article" date="2024" name="Appl. Environ. Microbiol.">
        <title>Pontiella agarivorans sp. nov., a novel marine anaerobic bacterium capable of degrading macroalgal polysaccharides and fixing nitrogen.</title>
        <authorList>
            <person name="Liu N."/>
            <person name="Kivenson V."/>
            <person name="Peng X."/>
            <person name="Cui Z."/>
            <person name="Lankiewicz T.S."/>
            <person name="Gosselin K.M."/>
            <person name="English C.J."/>
            <person name="Blair E.M."/>
            <person name="O'Malley M.A."/>
            <person name="Valentine D.L."/>
        </authorList>
    </citation>
    <scope>NUCLEOTIDE SEQUENCE [LARGE SCALE GENOMIC DNA]</scope>
    <source>
        <strain evidence="3 4">NLcol2</strain>
    </source>
</reference>
<feature type="region of interest" description="Disordered" evidence="1">
    <location>
        <begin position="27"/>
        <end position="52"/>
    </location>
</feature>
<dbReference type="EMBL" id="JARVCO010000010">
    <property type="protein sequence ID" value="MDZ8118774.1"/>
    <property type="molecule type" value="Genomic_DNA"/>
</dbReference>
<dbReference type="Proteomes" id="UP001290861">
    <property type="component" value="Unassembled WGS sequence"/>
</dbReference>